<feature type="domain" description="HMG box" evidence="2">
    <location>
        <begin position="145"/>
        <end position="214"/>
    </location>
</feature>
<dbReference type="InterPro" id="IPR009071">
    <property type="entry name" value="HMG_box_dom"/>
</dbReference>
<dbReference type="OrthoDB" id="676979at2759"/>
<dbReference type="VEuPathDB" id="MicrosporidiaDB:VICG_00895"/>
<sequence length="220" mass="26732">MFKKASIAAYKNFKKFKYKGPFGMFISRIKHPRDEKVLKRLKEHFNEAYNFQKLWKLFLSHRRWKDFENNPEWKKDKSRFLNIINSKECYLGITNQVSDSILRYFLFKQLPEDCKQKYVNLYQKRYSITPFEGFSKQYIQVKKPKPIVKTAFILWMNYYLKNNVSVEILELDSFELALKMGDVWNNLAIEEKYKWQQLANEDKLVARKKNPSERHNTKDI</sequence>
<dbReference type="InParanoid" id="L2GMH2"/>
<keyword evidence="1" id="KW-0238">DNA-binding</keyword>
<feature type="DNA-binding region" description="HMG box" evidence="1">
    <location>
        <begin position="145"/>
        <end position="214"/>
    </location>
</feature>
<dbReference type="GO" id="GO:0005634">
    <property type="term" value="C:nucleus"/>
    <property type="evidence" value="ECO:0007669"/>
    <property type="project" value="UniProtKB-UniRule"/>
</dbReference>
<name>L2GMH2_VITCO</name>
<dbReference type="GeneID" id="19881607"/>
<protein>
    <recommendedName>
        <fullName evidence="2">HMG box domain-containing protein</fullName>
    </recommendedName>
</protein>
<gene>
    <name evidence="3" type="ORF">VICG_00895</name>
</gene>
<dbReference type="RefSeq" id="XP_007604342.1">
    <property type="nucleotide sequence ID" value="XM_007604280.1"/>
</dbReference>
<dbReference type="AlphaFoldDB" id="L2GMH2"/>
<dbReference type="InterPro" id="IPR036910">
    <property type="entry name" value="HMG_box_dom_sf"/>
</dbReference>
<dbReference type="PROSITE" id="PS50118">
    <property type="entry name" value="HMG_BOX_2"/>
    <property type="match status" value="1"/>
</dbReference>
<dbReference type="CDD" id="cd00084">
    <property type="entry name" value="HMG-box_SF"/>
    <property type="match status" value="1"/>
</dbReference>
<dbReference type="Gene3D" id="1.10.30.10">
    <property type="entry name" value="High mobility group box domain"/>
    <property type="match status" value="1"/>
</dbReference>
<dbReference type="HOGENOM" id="CLU_1256915_0_0_1"/>
<evidence type="ECO:0000313" key="4">
    <source>
        <dbReference type="Proteomes" id="UP000011082"/>
    </source>
</evidence>
<accession>L2GMH2</accession>
<evidence type="ECO:0000259" key="2">
    <source>
        <dbReference type="PROSITE" id="PS50118"/>
    </source>
</evidence>
<reference evidence="4" key="1">
    <citation type="submission" date="2011-05" db="EMBL/GenBank/DDBJ databases">
        <title>The genome sequence of Vittaforma corneae strain ATCC 50505.</title>
        <authorList>
            <consortium name="The Broad Institute Genome Sequencing Platform"/>
            <person name="Cuomo C."/>
            <person name="Didier E."/>
            <person name="Bowers L."/>
            <person name="Young S.K."/>
            <person name="Zeng Q."/>
            <person name="Gargeya S."/>
            <person name="Fitzgerald M."/>
            <person name="Haas B."/>
            <person name="Abouelleil A."/>
            <person name="Alvarado L."/>
            <person name="Arachchi H.M."/>
            <person name="Berlin A."/>
            <person name="Chapman S.B."/>
            <person name="Gearin G."/>
            <person name="Goldberg J."/>
            <person name="Griggs A."/>
            <person name="Gujja S."/>
            <person name="Hansen M."/>
            <person name="Heiman D."/>
            <person name="Howarth C."/>
            <person name="Larimer J."/>
            <person name="Lui A."/>
            <person name="MacDonald P.J.P."/>
            <person name="McCowen C."/>
            <person name="Montmayeur A."/>
            <person name="Murphy C."/>
            <person name="Neiman D."/>
            <person name="Pearson M."/>
            <person name="Priest M."/>
            <person name="Roberts A."/>
            <person name="Saif S."/>
            <person name="Shea T."/>
            <person name="Sisk P."/>
            <person name="Stolte C."/>
            <person name="Sykes S."/>
            <person name="Wortman J."/>
            <person name="Nusbaum C."/>
            <person name="Birren B."/>
        </authorList>
    </citation>
    <scope>NUCLEOTIDE SEQUENCE [LARGE SCALE GENOMIC DNA]</scope>
    <source>
        <strain evidence="4">ATCC 50505</strain>
    </source>
</reference>
<evidence type="ECO:0000256" key="1">
    <source>
        <dbReference type="PROSITE-ProRule" id="PRU00267"/>
    </source>
</evidence>
<dbReference type="SUPFAM" id="SSF47095">
    <property type="entry name" value="HMG-box"/>
    <property type="match status" value="1"/>
</dbReference>
<keyword evidence="4" id="KW-1185">Reference proteome</keyword>
<evidence type="ECO:0000313" key="3">
    <source>
        <dbReference type="EMBL" id="ELA42046.1"/>
    </source>
</evidence>
<dbReference type="EMBL" id="JH370135">
    <property type="protein sequence ID" value="ELA42046.1"/>
    <property type="molecule type" value="Genomic_DNA"/>
</dbReference>
<dbReference type="GO" id="GO:0003677">
    <property type="term" value="F:DNA binding"/>
    <property type="evidence" value="ECO:0007669"/>
    <property type="project" value="UniProtKB-UniRule"/>
</dbReference>
<proteinExistence type="predicted"/>
<keyword evidence="1" id="KW-0539">Nucleus</keyword>
<organism evidence="3 4">
    <name type="scientific">Vittaforma corneae (strain ATCC 50505)</name>
    <name type="common">Microsporidian parasite</name>
    <name type="synonym">Nosema corneum</name>
    <dbReference type="NCBI Taxonomy" id="993615"/>
    <lineage>
        <taxon>Eukaryota</taxon>
        <taxon>Fungi</taxon>
        <taxon>Fungi incertae sedis</taxon>
        <taxon>Microsporidia</taxon>
        <taxon>Nosematidae</taxon>
        <taxon>Vittaforma</taxon>
    </lineage>
</organism>
<dbReference type="Proteomes" id="UP000011082">
    <property type="component" value="Unassembled WGS sequence"/>
</dbReference>